<dbReference type="PANTHER" id="PTHR10758:SF2">
    <property type="entry name" value="26S PROTEASOME NON-ATPASE REGULATORY SUBUNIT 3"/>
    <property type="match status" value="1"/>
</dbReference>
<dbReference type="InterPro" id="IPR013586">
    <property type="entry name" value="PSMD3_C"/>
</dbReference>
<feature type="region of interest" description="Disordered" evidence="3">
    <location>
        <begin position="304"/>
        <end position="361"/>
    </location>
</feature>
<dbReference type="Pfam" id="PF01399">
    <property type="entry name" value="PCI"/>
    <property type="match status" value="1"/>
</dbReference>
<feature type="compositionally biased region" description="Acidic residues" evidence="3">
    <location>
        <begin position="348"/>
        <end position="361"/>
    </location>
</feature>
<evidence type="ECO:0000313" key="7">
    <source>
        <dbReference type="Proteomes" id="UP000029725"/>
    </source>
</evidence>
<dbReference type="Proteomes" id="UP000029725">
    <property type="component" value="Unassembled WGS sequence"/>
</dbReference>
<dbReference type="GO" id="GO:0006511">
    <property type="term" value="P:ubiquitin-dependent protein catabolic process"/>
    <property type="evidence" value="ECO:0007669"/>
    <property type="project" value="TreeGrafter"/>
</dbReference>
<organism evidence="6 7">
    <name type="scientific">Mitosporidium daphniae</name>
    <dbReference type="NCBI Taxonomy" id="1485682"/>
    <lineage>
        <taxon>Eukaryota</taxon>
        <taxon>Fungi</taxon>
        <taxon>Fungi incertae sedis</taxon>
        <taxon>Microsporidia</taxon>
        <taxon>Mitosporidium</taxon>
    </lineage>
</organism>
<feature type="signal peptide" evidence="4">
    <location>
        <begin position="1"/>
        <end position="19"/>
    </location>
</feature>
<keyword evidence="2" id="KW-0647">Proteasome</keyword>
<dbReference type="VEuPathDB" id="MicrosporidiaDB:DI09_145p50"/>
<dbReference type="GO" id="GO:0008541">
    <property type="term" value="C:proteasome regulatory particle, lid subcomplex"/>
    <property type="evidence" value="ECO:0007669"/>
    <property type="project" value="TreeGrafter"/>
</dbReference>
<keyword evidence="4" id="KW-0732">Signal</keyword>
<dbReference type="PROSITE" id="PS50250">
    <property type="entry name" value="PCI"/>
    <property type="match status" value="1"/>
</dbReference>
<gene>
    <name evidence="6" type="ORF">DI09_145p50</name>
</gene>
<evidence type="ECO:0000313" key="6">
    <source>
        <dbReference type="EMBL" id="KGG52675.1"/>
    </source>
</evidence>
<reference evidence="6 7" key="1">
    <citation type="submission" date="2014-04" db="EMBL/GenBank/DDBJ databases">
        <title>A new species of microsporidia sheds light on the evolution of extreme parasitism.</title>
        <authorList>
            <person name="Haag K.L."/>
            <person name="James T.Y."/>
            <person name="Larsson R."/>
            <person name="Schaer T.M."/>
            <person name="Refardt D."/>
            <person name="Pombert J.-F."/>
            <person name="Ebert D."/>
        </authorList>
    </citation>
    <scope>NUCLEOTIDE SEQUENCE [LARGE SCALE GENOMIC DNA]</scope>
    <source>
        <strain evidence="6 7">UGP3</strain>
        <tissue evidence="6">Spores</tissue>
    </source>
</reference>
<feature type="domain" description="PCI" evidence="5">
    <location>
        <begin position="78"/>
        <end position="259"/>
    </location>
</feature>
<accession>A0A098VUP3</accession>
<dbReference type="GO" id="GO:0042176">
    <property type="term" value="P:regulation of protein catabolic process"/>
    <property type="evidence" value="ECO:0007669"/>
    <property type="project" value="InterPro"/>
</dbReference>
<dbReference type="EMBL" id="JMKJ01000050">
    <property type="protein sequence ID" value="KGG52675.1"/>
    <property type="molecule type" value="Genomic_DNA"/>
</dbReference>
<proteinExistence type="inferred from homology"/>
<dbReference type="PANTHER" id="PTHR10758">
    <property type="entry name" value="26S PROTEASOME NON-ATPASE REGULATORY SUBUNIT 3/COP9 SIGNALOSOME COMPLEX SUBUNIT 3"/>
    <property type="match status" value="1"/>
</dbReference>
<keyword evidence="7" id="KW-1185">Reference proteome</keyword>
<dbReference type="Pfam" id="PF08375">
    <property type="entry name" value="Rpn3_C"/>
    <property type="match status" value="1"/>
</dbReference>
<dbReference type="SMART" id="SM00753">
    <property type="entry name" value="PAM"/>
    <property type="match status" value="1"/>
</dbReference>
<dbReference type="InterPro" id="IPR057985">
    <property type="entry name" value="TPR_PSMD3_N"/>
</dbReference>
<dbReference type="RefSeq" id="XP_013239111.1">
    <property type="nucleotide sequence ID" value="XM_013383657.1"/>
</dbReference>
<dbReference type="InterPro" id="IPR050756">
    <property type="entry name" value="CSN3"/>
</dbReference>
<feature type="compositionally biased region" description="Acidic residues" evidence="3">
    <location>
        <begin position="331"/>
        <end position="341"/>
    </location>
</feature>
<dbReference type="AlphaFoldDB" id="A0A098VUP3"/>
<comment type="similarity">
    <text evidence="1">Belongs to the proteasome subunit S3 family.</text>
</comment>
<feature type="chain" id="PRO_5001942048" description="PCI domain-containing protein" evidence="4">
    <location>
        <begin position="20"/>
        <end position="361"/>
    </location>
</feature>
<evidence type="ECO:0000256" key="3">
    <source>
        <dbReference type="SAM" id="MobiDB-lite"/>
    </source>
</evidence>
<name>A0A098VUP3_9MICR</name>
<evidence type="ECO:0000256" key="1">
    <source>
        <dbReference type="ARBA" id="ARBA00007912"/>
    </source>
</evidence>
<dbReference type="SUPFAM" id="SSF81901">
    <property type="entry name" value="HCP-like"/>
    <property type="match status" value="1"/>
</dbReference>
<dbReference type="HOGENOM" id="CLU_019858_0_0_1"/>
<evidence type="ECO:0000256" key="4">
    <source>
        <dbReference type="SAM" id="SignalP"/>
    </source>
</evidence>
<sequence length="361" mass="40031">MKELALNLLLAFRSFCVRGDEACQAQLINLILRCYVLLNDYEQAAAFVSRTTFPEKADNNQHARHLYYLGLIHAVRGSYHVAADLLNESVRRGPQSSSVAIGFQQSVQKLLVVVLLLAGELPERSLFEKSTILEQSLQPYFSLCLALSLVVRKGDISLFEQTMSKFRLNYEKDKLIDLVVRYCQAFFTFRLRNCVIRAGLRLVSLAYSRISLGDIALKLHINSEKEQLEFLIVQAISDGILKGNIEDGVLLTQPTSNVYATSEPQKTLASRTVFCLKAKGSAQSALRYPQETYTEGLMATQLSSIGDKEGDNGANPSKGGKSKSSQKDSDINSENDEDEDSMILGADDAADDDGFDSQDFI</sequence>
<dbReference type="InterPro" id="IPR000717">
    <property type="entry name" value="PCI_dom"/>
</dbReference>
<evidence type="ECO:0000259" key="5">
    <source>
        <dbReference type="PROSITE" id="PS50250"/>
    </source>
</evidence>
<evidence type="ECO:0000256" key="2">
    <source>
        <dbReference type="ARBA" id="ARBA00022942"/>
    </source>
</evidence>
<dbReference type="OrthoDB" id="1713558at2759"/>
<protein>
    <recommendedName>
        <fullName evidence="5">PCI domain-containing protein</fullName>
    </recommendedName>
</protein>
<dbReference type="Pfam" id="PF25573">
    <property type="entry name" value="TPR_PSMD3_N"/>
    <property type="match status" value="1"/>
</dbReference>
<dbReference type="SMART" id="SM00088">
    <property type="entry name" value="PINT"/>
    <property type="match status" value="1"/>
</dbReference>
<dbReference type="GeneID" id="25258442"/>
<comment type="caution">
    <text evidence="6">The sequence shown here is derived from an EMBL/GenBank/DDBJ whole genome shotgun (WGS) entry which is preliminary data.</text>
</comment>
<dbReference type="GO" id="GO:0030234">
    <property type="term" value="F:enzyme regulator activity"/>
    <property type="evidence" value="ECO:0007669"/>
    <property type="project" value="InterPro"/>
</dbReference>